<feature type="compositionally biased region" description="Low complexity" evidence="2">
    <location>
        <begin position="13"/>
        <end position="23"/>
    </location>
</feature>
<dbReference type="EMBL" id="JAUJYN010000006">
    <property type="protein sequence ID" value="KAK1269844.1"/>
    <property type="molecule type" value="Genomic_DNA"/>
</dbReference>
<dbReference type="SUPFAM" id="SSF48452">
    <property type="entry name" value="TPR-like"/>
    <property type="match status" value="1"/>
</dbReference>
<gene>
    <name evidence="3" type="ORF">QJS04_geneDACA006426</name>
</gene>
<reference evidence="3" key="1">
    <citation type="journal article" date="2023" name="Nat. Commun.">
        <title>Diploid and tetraploid genomes of Acorus and the evolution of monocots.</title>
        <authorList>
            <person name="Ma L."/>
            <person name="Liu K.W."/>
            <person name="Li Z."/>
            <person name="Hsiao Y.Y."/>
            <person name="Qi Y."/>
            <person name="Fu T."/>
            <person name="Tang G.D."/>
            <person name="Zhang D."/>
            <person name="Sun W.H."/>
            <person name="Liu D.K."/>
            <person name="Li Y."/>
            <person name="Chen G.Z."/>
            <person name="Liu X.D."/>
            <person name="Liao X.Y."/>
            <person name="Jiang Y.T."/>
            <person name="Yu X."/>
            <person name="Hao Y."/>
            <person name="Huang J."/>
            <person name="Zhao X.W."/>
            <person name="Ke S."/>
            <person name="Chen Y.Y."/>
            <person name="Wu W.L."/>
            <person name="Hsu J.L."/>
            <person name="Lin Y.F."/>
            <person name="Huang M.D."/>
            <person name="Li C.Y."/>
            <person name="Huang L."/>
            <person name="Wang Z.W."/>
            <person name="Zhao X."/>
            <person name="Zhong W.Y."/>
            <person name="Peng D.H."/>
            <person name="Ahmad S."/>
            <person name="Lan S."/>
            <person name="Zhang J.S."/>
            <person name="Tsai W.C."/>
            <person name="Van de Peer Y."/>
            <person name="Liu Z.J."/>
        </authorList>
    </citation>
    <scope>NUCLEOTIDE SEQUENCE</scope>
    <source>
        <strain evidence="3">SCP</strain>
    </source>
</reference>
<evidence type="ECO:0000256" key="2">
    <source>
        <dbReference type="SAM" id="MobiDB-lite"/>
    </source>
</evidence>
<accession>A0AAV9B0N7</accession>
<sequence length="872" mass="95380">MDGRDSSTPANGEPEPQQTQAVVPPQPAMGGASDNDDGGIISVTAALAKEAQLLFQARRFGECIDVLKQLLQKKEDDPKVLHNIVVSEYFRDGCSDPRKLLDVFNKVKKRSEDLGRASGEQTEVASSLGNNAVSGCKVPASALHQFTANNASISFTDEHDTSIVTLNTAIILFHLHDYANALSVLGTLYQKIEPIDETTALHVCLLLLDVALASHDASKAAVLPSDMQMLTPFMTDIMQDAFDDVIQYLEKAPGVGYMINQGDNGSTVQHQSTNQVPNDPAVQTNLVASDVADASANTNASENSLDRTLSDDTLEYETLLSTLDSGGQNLARPTLLSPNESTRTLAERPPAVDLKLKLQLYKVQLLLLARNLKAAKRELKLAMNIARGKDSSKALLLKSQLEYARGNHRKAIKLLMTSSNRTDAGILCMFNNNLGCIHHQLGKHHTSIMYFSKALRYSSALRSEKPPKLSTFSQDKSFLIMYNCGLQSLACGKPLLAARSFQKASTFFYNRPLLWLRLAECCLLALEKGLLRSTGASSTEEVKIHVVGAGKWRHLVVEDTLLRNRGLVSTGEDGLICSSDQYRLSVPFARQCLLNVLHLLDVFELKGSVDHIEEGSNQVASIGLTNSNHKGLPGVADLKASSQVNANGDSKETKGGSPNNIFQTSISSYEGMLRKDHHMIRQAALADLAYVELNLENPLRALLAATELQQLPGCSRIYIFLSRVYAAEALCRLNRPKEAAEHLSAYLLDGNNVELPYTDEDRDNCFSHKGGDEDSNCAVSTKESRNIMFLKPEEARGVLYVNLSTMSVMQGNLEQANRFAKEAVSVLPNNTQALLAMIYINLLQGRMQDALIMLKRCSRVRFLSSGVTLTGA</sequence>
<dbReference type="Gene3D" id="1.25.40.10">
    <property type="entry name" value="Tetratricopeptide repeat domain"/>
    <property type="match status" value="2"/>
</dbReference>
<dbReference type="GO" id="GO:0017148">
    <property type="term" value="P:negative regulation of translation"/>
    <property type="evidence" value="ECO:0007669"/>
    <property type="project" value="TreeGrafter"/>
</dbReference>
<dbReference type="InterPro" id="IPR011990">
    <property type="entry name" value="TPR-like_helical_dom_sf"/>
</dbReference>
<dbReference type="PANTHER" id="PTHR12979:SF5">
    <property type="entry name" value="CCR4-NOT TRANSCRIPTION COMPLEX SUBUNIT 10"/>
    <property type="match status" value="1"/>
</dbReference>
<dbReference type="Proteomes" id="UP001179952">
    <property type="component" value="Unassembled WGS sequence"/>
</dbReference>
<keyword evidence="4" id="KW-1185">Reference proteome</keyword>
<feature type="compositionally biased region" description="Polar residues" evidence="2">
    <location>
        <begin position="1"/>
        <end position="10"/>
    </location>
</feature>
<organism evidence="3 4">
    <name type="scientific">Acorus gramineus</name>
    <name type="common">Dwarf sweet flag</name>
    <dbReference type="NCBI Taxonomy" id="55184"/>
    <lineage>
        <taxon>Eukaryota</taxon>
        <taxon>Viridiplantae</taxon>
        <taxon>Streptophyta</taxon>
        <taxon>Embryophyta</taxon>
        <taxon>Tracheophyta</taxon>
        <taxon>Spermatophyta</taxon>
        <taxon>Magnoliopsida</taxon>
        <taxon>Liliopsida</taxon>
        <taxon>Acoraceae</taxon>
        <taxon>Acorus</taxon>
    </lineage>
</organism>
<dbReference type="PANTHER" id="PTHR12979">
    <property type="entry name" value="CCR4-NOT TRANSCRIPTION COMPLEX SUBUNIT 10"/>
    <property type="match status" value="1"/>
</dbReference>
<dbReference type="InterPro" id="IPR039740">
    <property type="entry name" value="CNOT10"/>
</dbReference>
<dbReference type="GO" id="GO:0006402">
    <property type="term" value="P:mRNA catabolic process"/>
    <property type="evidence" value="ECO:0007669"/>
    <property type="project" value="TreeGrafter"/>
</dbReference>
<feature type="region of interest" description="Disordered" evidence="2">
    <location>
        <begin position="1"/>
        <end position="37"/>
    </location>
</feature>
<evidence type="ECO:0000313" key="3">
    <source>
        <dbReference type="EMBL" id="KAK1269844.1"/>
    </source>
</evidence>
<evidence type="ECO:0000256" key="1">
    <source>
        <dbReference type="ARBA" id="ARBA00010080"/>
    </source>
</evidence>
<evidence type="ECO:0000313" key="4">
    <source>
        <dbReference type="Proteomes" id="UP001179952"/>
    </source>
</evidence>
<proteinExistence type="inferred from homology"/>
<comment type="caution">
    <text evidence="3">The sequence shown here is derived from an EMBL/GenBank/DDBJ whole genome shotgun (WGS) entry which is preliminary data.</text>
</comment>
<dbReference type="InterPro" id="IPR019734">
    <property type="entry name" value="TPR_rpt"/>
</dbReference>
<name>A0AAV9B0N7_ACOGR</name>
<dbReference type="AlphaFoldDB" id="A0AAV9B0N7"/>
<comment type="similarity">
    <text evidence="1">Belongs to the CNOT10 family.</text>
</comment>
<reference evidence="3" key="2">
    <citation type="submission" date="2023-06" db="EMBL/GenBank/DDBJ databases">
        <authorList>
            <person name="Ma L."/>
            <person name="Liu K.-W."/>
            <person name="Li Z."/>
            <person name="Hsiao Y.-Y."/>
            <person name="Qi Y."/>
            <person name="Fu T."/>
            <person name="Tang G."/>
            <person name="Zhang D."/>
            <person name="Sun W.-H."/>
            <person name="Liu D.-K."/>
            <person name="Li Y."/>
            <person name="Chen G.-Z."/>
            <person name="Liu X.-D."/>
            <person name="Liao X.-Y."/>
            <person name="Jiang Y.-T."/>
            <person name="Yu X."/>
            <person name="Hao Y."/>
            <person name="Huang J."/>
            <person name="Zhao X.-W."/>
            <person name="Ke S."/>
            <person name="Chen Y.-Y."/>
            <person name="Wu W.-L."/>
            <person name="Hsu J.-L."/>
            <person name="Lin Y.-F."/>
            <person name="Huang M.-D."/>
            <person name="Li C.-Y."/>
            <person name="Huang L."/>
            <person name="Wang Z.-W."/>
            <person name="Zhao X."/>
            <person name="Zhong W.-Y."/>
            <person name="Peng D.-H."/>
            <person name="Ahmad S."/>
            <person name="Lan S."/>
            <person name="Zhang J.-S."/>
            <person name="Tsai W.-C."/>
            <person name="Van De Peer Y."/>
            <person name="Liu Z.-J."/>
        </authorList>
    </citation>
    <scope>NUCLEOTIDE SEQUENCE</scope>
    <source>
        <strain evidence="3">SCP</strain>
        <tissue evidence="3">Leaves</tissue>
    </source>
</reference>
<evidence type="ECO:0008006" key="5">
    <source>
        <dbReference type="Google" id="ProtNLM"/>
    </source>
</evidence>
<dbReference type="SMART" id="SM00028">
    <property type="entry name" value="TPR"/>
    <property type="match status" value="3"/>
</dbReference>
<dbReference type="GO" id="GO:0030014">
    <property type="term" value="C:CCR4-NOT complex"/>
    <property type="evidence" value="ECO:0007669"/>
    <property type="project" value="InterPro"/>
</dbReference>
<protein>
    <recommendedName>
        <fullName evidence="5">CCR4-NOT transcription complex subunit 10</fullName>
    </recommendedName>
</protein>